<accession>A0A074VEC0</accession>
<organism evidence="1 2">
    <name type="scientific">Snodgrassella alvi SCGC AB-598-J21</name>
    <dbReference type="NCBI Taxonomy" id="1385367"/>
    <lineage>
        <taxon>Bacteria</taxon>
        <taxon>Pseudomonadati</taxon>
        <taxon>Pseudomonadota</taxon>
        <taxon>Betaproteobacteria</taxon>
        <taxon>Neisseriales</taxon>
        <taxon>Neisseriaceae</taxon>
        <taxon>Snodgrassella</taxon>
    </lineage>
</organism>
<sequence>LNQLWNQNAHQFDPNLSEDENNQIVSYTIKNSIFTITTLKY</sequence>
<gene>
    <name evidence="1" type="ORF">SASC598J21_000740</name>
</gene>
<evidence type="ECO:0000313" key="2">
    <source>
        <dbReference type="Proteomes" id="UP000027644"/>
    </source>
</evidence>
<feature type="non-terminal residue" evidence="1">
    <location>
        <position position="1"/>
    </location>
</feature>
<reference evidence="1 2" key="1">
    <citation type="journal article" date="2014" name="PLoS Genet.">
        <title>Hidden diversity in honey bee gut symbionts detected by single-cell genomics.</title>
        <authorList>
            <person name="Engel P."/>
            <person name="Stepanauskas R."/>
            <person name="Moran N."/>
        </authorList>
    </citation>
    <scope>NUCLEOTIDE SEQUENCE [LARGE SCALE GENOMIC DNA]</scope>
    <source>
        <strain evidence="1 2">SCGC AB-598-J21</strain>
    </source>
</reference>
<protein>
    <submittedName>
        <fullName evidence="1">Cholesterol-capturing domain</fullName>
    </submittedName>
</protein>
<name>A0A074VEC0_9NEIS</name>
<comment type="caution">
    <text evidence="1">The sequence shown here is derived from an EMBL/GenBank/DDBJ whole genome shotgun (WGS) entry which is preliminary data.</text>
</comment>
<dbReference type="AlphaFoldDB" id="A0A074VEC0"/>
<dbReference type="Proteomes" id="UP000027644">
    <property type="component" value="Unassembled WGS sequence"/>
</dbReference>
<evidence type="ECO:0000313" key="1">
    <source>
        <dbReference type="EMBL" id="KEQ02142.1"/>
    </source>
</evidence>
<dbReference type="EMBL" id="AVQL01000071">
    <property type="protein sequence ID" value="KEQ02142.1"/>
    <property type="molecule type" value="Genomic_DNA"/>
</dbReference>
<proteinExistence type="predicted"/>